<keyword evidence="3" id="KW-1185">Reference proteome</keyword>
<dbReference type="Pfam" id="PF01526">
    <property type="entry name" value="DDE_Tnp_Tn3"/>
    <property type="match status" value="1"/>
</dbReference>
<evidence type="ECO:0000259" key="1">
    <source>
        <dbReference type="Pfam" id="PF01526"/>
    </source>
</evidence>
<dbReference type="Proteomes" id="UP001057474">
    <property type="component" value="Plasmid pLlyPCM2298_1"/>
</dbReference>
<dbReference type="EMBL" id="CP071528">
    <property type="protein sequence ID" value="USQ15493.1"/>
    <property type="molecule type" value="Genomic_DNA"/>
</dbReference>
<keyword evidence="2" id="KW-0614">Plasmid</keyword>
<gene>
    <name evidence="2" type="ORF">J2N86_14270</name>
</gene>
<reference evidence="2" key="1">
    <citation type="submission" date="2021-03" db="EMBL/GenBank/DDBJ databases">
        <title>Legionella lytica PCM 2298.</title>
        <authorList>
            <person name="Koper P."/>
        </authorList>
    </citation>
    <scope>NUCLEOTIDE SEQUENCE</scope>
    <source>
        <strain evidence="2">PCM 2298</strain>
        <plasmid evidence="2">pLlyPCM2298_1</plasmid>
    </source>
</reference>
<geneLocation type="plasmid" evidence="2 3">
    <name>pLlyPCM2298_1</name>
</geneLocation>
<accession>A0ABY4YCW7</accession>
<organism evidence="2 3">
    <name type="scientific">Legionella lytica</name>
    <dbReference type="NCBI Taxonomy" id="96232"/>
    <lineage>
        <taxon>Bacteria</taxon>
        <taxon>Pseudomonadati</taxon>
        <taxon>Pseudomonadota</taxon>
        <taxon>Gammaproteobacteria</taxon>
        <taxon>Legionellales</taxon>
        <taxon>Legionellaceae</taxon>
        <taxon>Legionella</taxon>
    </lineage>
</organism>
<protein>
    <submittedName>
        <fullName evidence="2">Tn3 family transposase</fullName>
    </submittedName>
</protein>
<proteinExistence type="predicted"/>
<feature type="domain" description="Tn3 transposase DDE" evidence="1">
    <location>
        <begin position="23"/>
        <end position="63"/>
    </location>
</feature>
<evidence type="ECO:0000313" key="3">
    <source>
        <dbReference type="Proteomes" id="UP001057474"/>
    </source>
</evidence>
<sequence length="63" mass="7252">MFNYYLNERINPLQISRPLIKNSANEHESHHVLDIVYNNTSDLKITAVSGDMHSINRVNVALM</sequence>
<evidence type="ECO:0000313" key="2">
    <source>
        <dbReference type="EMBL" id="USQ15493.1"/>
    </source>
</evidence>
<dbReference type="InterPro" id="IPR002513">
    <property type="entry name" value="Tn3_Tnp_DDE_dom"/>
</dbReference>
<name>A0ABY4YCW7_9GAMM</name>